<name>A0ABX6P1I8_9BURK</name>
<protein>
    <submittedName>
        <fullName evidence="2">Uncharacterized protein</fullName>
    </submittedName>
</protein>
<reference evidence="2 3" key="1">
    <citation type="submission" date="2020-05" db="EMBL/GenBank/DDBJ databases">
        <title>Ramlibacter rhizophilus sp. nov., isolated from rhizosphere soil of national flower Mugunghwa from South Korea.</title>
        <authorList>
            <person name="Zheng-Fei Y."/>
            <person name="Huan T."/>
        </authorList>
    </citation>
    <scope>NUCLEOTIDE SEQUENCE [LARGE SCALE GENOMIC DNA]</scope>
    <source>
        <strain evidence="2 3">H242</strain>
    </source>
</reference>
<sequence length="233" mass="24411">MRLEAELAGKGAGDVRDLLVQGKEAAASGHLRDAETAFMMACRAAGKLSGTDVLLADAMYRLGSHYAAVEGAAPEGKRGEIRERARSLYATSRKPIAPVRQRPRAHPLRRERLATLGGSASDAKMVAAATPKPAPEPASAKPAPEVKKAPPPAPAVVRAPPPAPAVVTAPKPAPAVVAAPKPAPPPVVAQPAPRPAETVATTTRRARPSFDCDKARSTREDHLRRRRPRPPGP</sequence>
<dbReference type="EMBL" id="CP053418">
    <property type="protein sequence ID" value="QJW83923.1"/>
    <property type="molecule type" value="Genomic_DNA"/>
</dbReference>
<feature type="compositionally biased region" description="Pro residues" evidence="1">
    <location>
        <begin position="181"/>
        <end position="194"/>
    </location>
</feature>
<feature type="compositionally biased region" description="Pro residues" evidence="1">
    <location>
        <begin position="149"/>
        <end position="164"/>
    </location>
</feature>
<feature type="compositionally biased region" description="Basic and acidic residues" evidence="1">
    <location>
        <begin position="208"/>
        <end position="223"/>
    </location>
</feature>
<evidence type="ECO:0000313" key="2">
    <source>
        <dbReference type="EMBL" id="QJW83923.1"/>
    </source>
</evidence>
<gene>
    <name evidence="2" type="ORF">HK414_07915</name>
</gene>
<feature type="compositionally biased region" description="Basic residues" evidence="1">
    <location>
        <begin position="224"/>
        <end position="233"/>
    </location>
</feature>
<evidence type="ECO:0000256" key="1">
    <source>
        <dbReference type="SAM" id="MobiDB-lite"/>
    </source>
</evidence>
<feature type="compositionally biased region" description="Low complexity" evidence="1">
    <location>
        <begin position="165"/>
        <end position="180"/>
    </location>
</feature>
<feature type="compositionally biased region" description="Low complexity" evidence="1">
    <location>
        <begin position="126"/>
        <end position="143"/>
    </location>
</feature>
<evidence type="ECO:0000313" key="3">
    <source>
        <dbReference type="Proteomes" id="UP000500826"/>
    </source>
</evidence>
<proteinExistence type="predicted"/>
<accession>A0ABX6P1I8</accession>
<keyword evidence="3" id="KW-1185">Reference proteome</keyword>
<dbReference type="Proteomes" id="UP000500826">
    <property type="component" value="Chromosome"/>
</dbReference>
<feature type="region of interest" description="Disordered" evidence="1">
    <location>
        <begin position="115"/>
        <end position="233"/>
    </location>
</feature>
<organism evidence="2 3">
    <name type="scientific">Ramlibacter terrae</name>
    <dbReference type="NCBI Taxonomy" id="2732511"/>
    <lineage>
        <taxon>Bacteria</taxon>
        <taxon>Pseudomonadati</taxon>
        <taxon>Pseudomonadota</taxon>
        <taxon>Betaproteobacteria</taxon>
        <taxon>Burkholderiales</taxon>
        <taxon>Comamonadaceae</taxon>
        <taxon>Ramlibacter</taxon>
    </lineage>
</organism>